<feature type="transmembrane region" description="Helical" evidence="6">
    <location>
        <begin position="183"/>
        <end position="203"/>
    </location>
</feature>
<feature type="transmembrane region" description="Helical" evidence="6">
    <location>
        <begin position="71"/>
        <end position="91"/>
    </location>
</feature>
<feature type="transmembrane region" description="Helical" evidence="6">
    <location>
        <begin position="151"/>
        <end position="171"/>
    </location>
</feature>
<evidence type="ECO:0000313" key="8">
    <source>
        <dbReference type="Proteomes" id="UP000825679"/>
    </source>
</evidence>
<dbReference type="Proteomes" id="UP000825679">
    <property type="component" value="Chromosome"/>
</dbReference>
<dbReference type="PANTHER" id="PTHR30086">
    <property type="entry name" value="ARGININE EXPORTER PROTEIN ARGO"/>
    <property type="match status" value="1"/>
</dbReference>
<keyword evidence="3 6" id="KW-0812">Transmembrane</keyword>
<gene>
    <name evidence="7" type="ORF">K4H28_08730</name>
</gene>
<sequence>MSTPLAATLNGFALCASLIMAIGAQNAFVMRQGIARKQQFLTALTCSLCDLVLMSAGVLGMGKILQSMPQLQFWMALGGALFVFAYGALALKKSLHPETLDSKQLQQGLDRPWAVVAAGLGFSILNPHALLDTVVLVGGIGAQQASIDQPFFLLGAVGFSFVWFFSLAFAASQLSPWFAKPMAWRILDGLIALMMFAIGVSLLRSIY</sequence>
<keyword evidence="4 6" id="KW-1133">Transmembrane helix</keyword>
<keyword evidence="8" id="KW-1185">Reference proteome</keyword>
<dbReference type="RefSeq" id="WP_221004839.1">
    <property type="nucleotide sequence ID" value="NZ_CP081150.1"/>
</dbReference>
<accession>A0ABX8Z5Z3</accession>
<evidence type="ECO:0000256" key="5">
    <source>
        <dbReference type="ARBA" id="ARBA00023136"/>
    </source>
</evidence>
<reference evidence="7 8" key="1">
    <citation type="submission" date="2021-08" db="EMBL/GenBank/DDBJ databases">
        <title>complete genome sequencing of Deefgea sp. D25.</title>
        <authorList>
            <person name="Bae J.-W."/>
            <person name="Gim D.-H."/>
        </authorList>
    </citation>
    <scope>NUCLEOTIDE SEQUENCE [LARGE SCALE GENOMIC DNA]</scope>
    <source>
        <strain evidence="7 8">D25</strain>
    </source>
</reference>
<dbReference type="InterPro" id="IPR001123">
    <property type="entry name" value="LeuE-type"/>
</dbReference>
<name>A0ABX8Z5Z3_9NEIS</name>
<evidence type="ECO:0000256" key="2">
    <source>
        <dbReference type="ARBA" id="ARBA00022475"/>
    </source>
</evidence>
<evidence type="ECO:0000256" key="6">
    <source>
        <dbReference type="SAM" id="Phobius"/>
    </source>
</evidence>
<proteinExistence type="predicted"/>
<evidence type="ECO:0000256" key="1">
    <source>
        <dbReference type="ARBA" id="ARBA00004651"/>
    </source>
</evidence>
<protein>
    <submittedName>
        <fullName evidence="7">LysE/ArgO family amino acid transporter</fullName>
    </submittedName>
</protein>
<evidence type="ECO:0000256" key="4">
    <source>
        <dbReference type="ARBA" id="ARBA00022989"/>
    </source>
</evidence>
<keyword evidence="5 6" id="KW-0472">Membrane</keyword>
<dbReference type="EMBL" id="CP081150">
    <property type="protein sequence ID" value="QZA76433.1"/>
    <property type="molecule type" value="Genomic_DNA"/>
</dbReference>
<feature type="transmembrane region" description="Helical" evidence="6">
    <location>
        <begin position="40"/>
        <end position="59"/>
    </location>
</feature>
<evidence type="ECO:0000256" key="3">
    <source>
        <dbReference type="ARBA" id="ARBA00022692"/>
    </source>
</evidence>
<feature type="transmembrane region" description="Helical" evidence="6">
    <location>
        <begin position="6"/>
        <end position="28"/>
    </location>
</feature>
<evidence type="ECO:0000313" key="7">
    <source>
        <dbReference type="EMBL" id="QZA76433.1"/>
    </source>
</evidence>
<organism evidence="7 8">
    <name type="scientific">Deefgea tanakiae</name>
    <dbReference type="NCBI Taxonomy" id="2865840"/>
    <lineage>
        <taxon>Bacteria</taxon>
        <taxon>Pseudomonadati</taxon>
        <taxon>Pseudomonadota</taxon>
        <taxon>Betaproteobacteria</taxon>
        <taxon>Neisseriales</taxon>
        <taxon>Chitinibacteraceae</taxon>
        <taxon>Deefgea</taxon>
    </lineage>
</organism>
<dbReference type="Pfam" id="PF01810">
    <property type="entry name" value="LysE"/>
    <property type="match status" value="1"/>
</dbReference>
<dbReference type="PANTHER" id="PTHR30086:SF20">
    <property type="entry name" value="ARGININE EXPORTER PROTEIN ARGO-RELATED"/>
    <property type="match status" value="1"/>
</dbReference>
<keyword evidence="2" id="KW-1003">Cell membrane</keyword>
<comment type="subcellular location">
    <subcellularLocation>
        <location evidence="1">Cell membrane</location>
        <topology evidence="1">Multi-pass membrane protein</topology>
    </subcellularLocation>
</comment>